<keyword evidence="7" id="KW-1133">Transmembrane helix</keyword>
<evidence type="ECO:0000256" key="4">
    <source>
        <dbReference type="ARBA" id="ARBA00022982"/>
    </source>
</evidence>
<keyword evidence="10" id="KW-1185">Reference proteome</keyword>
<evidence type="ECO:0000313" key="9">
    <source>
        <dbReference type="EMBL" id="BDG01908.1"/>
    </source>
</evidence>
<dbReference type="Pfam" id="PF11614">
    <property type="entry name" value="FixG_C"/>
    <property type="match status" value="1"/>
</dbReference>
<evidence type="ECO:0000256" key="7">
    <source>
        <dbReference type="SAM" id="Phobius"/>
    </source>
</evidence>
<keyword evidence="1" id="KW-0813">Transport</keyword>
<keyword evidence="5" id="KW-0408">Iron</keyword>
<feature type="transmembrane region" description="Helical" evidence="7">
    <location>
        <begin position="153"/>
        <end position="173"/>
    </location>
</feature>
<dbReference type="Proteomes" id="UP001162891">
    <property type="component" value="Chromosome"/>
</dbReference>
<dbReference type="InterPro" id="IPR017896">
    <property type="entry name" value="4Fe4S_Fe-S-bd"/>
</dbReference>
<dbReference type="InterPro" id="IPR051684">
    <property type="entry name" value="Electron_Trans/Redox"/>
</dbReference>
<dbReference type="Pfam" id="PF12801">
    <property type="entry name" value="Fer4_5"/>
    <property type="match status" value="2"/>
</dbReference>
<keyword evidence="3" id="KW-0479">Metal-binding</keyword>
<keyword evidence="6" id="KW-0411">Iron-sulfur</keyword>
<dbReference type="EMBL" id="AP025591">
    <property type="protein sequence ID" value="BDG01908.1"/>
    <property type="molecule type" value="Genomic_DNA"/>
</dbReference>
<dbReference type="PROSITE" id="PS51379">
    <property type="entry name" value="4FE4S_FER_2"/>
    <property type="match status" value="1"/>
</dbReference>
<keyword evidence="2" id="KW-0004">4Fe-4S</keyword>
<reference evidence="10" key="1">
    <citation type="journal article" date="2022" name="Int. J. Syst. Evol. Microbiol.">
        <title>Anaeromyxobacter oryzae sp. nov., Anaeromyxobacter diazotrophicus sp. nov. and Anaeromyxobacter paludicola sp. nov., isolated from paddy soils.</title>
        <authorList>
            <person name="Itoh H."/>
            <person name="Xu Z."/>
            <person name="Mise K."/>
            <person name="Masuda Y."/>
            <person name="Ushijima N."/>
            <person name="Hayakawa C."/>
            <person name="Shiratori Y."/>
            <person name="Senoo K."/>
        </authorList>
    </citation>
    <scope>NUCLEOTIDE SEQUENCE [LARGE SCALE GENOMIC DNA]</scope>
    <source>
        <strain evidence="10">Red232</strain>
    </source>
</reference>
<feature type="transmembrane region" description="Helical" evidence="7">
    <location>
        <begin position="56"/>
        <end position="77"/>
    </location>
</feature>
<evidence type="ECO:0000259" key="8">
    <source>
        <dbReference type="PROSITE" id="PS51379"/>
    </source>
</evidence>
<feature type="domain" description="4Fe-4S ferredoxin-type" evidence="8">
    <location>
        <begin position="193"/>
        <end position="224"/>
    </location>
</feature>
<keyword evidence="4" id="KW-0249">Electron transport</keyword>
<gene>
    <name evidence="9" type="ORF">AMOR_09040</name>
</gene>
<dbReference type="SUPFAM" id="SSF54862">
    <property type="entry name" value="4Fe-4S ferredoxins"/>
    <property type="match status" value="1"/>
</dbReference>
<evidence type="ECO:0000256" key="6">
    <source>
        <dbReference type="ARBA" id="ARBA00023014"/>
    </source>
</evidence>
<dbReference type="InterPro" id="IPR032879">
    <property type="entry name" value="FixG_C"/>
</dbReference>
<protein>
    <submittedName>
        <fullName evidence="9">Ferredoxin</fullName>
    </submittedName>
</protein>
<dbReference type="PANTHER" id="PTHR30176:SF3">
    <property type="entry name" value="FERREDOXIN-TYPE PROTEIN NAPH"/>
    <property type="match status" value="1"/>
</dbReference>
<dbReference type="InterPro" id="IPR017900">
    <property type="entry name" value="4Fe4S_Fe_S_CS"/>
</dbReference>
<sequence>MTTSFQRWRRIAGAAQALVVLGLPFVSVGGESALRLDVPGGRLLAFGATFAVDEGFVVLAAVLFLAAAFLLVTVLFGRVWCGWSCPQTVLGEFTAPVAPERRARPRRWRRPVGFLLVFLVSALFSAATLWYFVPPQEFLRRLAAGALGPVLGGAWAALGAVLFADLAFVRGTFCATVCPYARLQGVLFDPSTLVVAYDARRAADCVDCGACVRVCPTGIDIRDGLQMECIACAACIDACRPIMARLRRAPDLVGYFHGAPGAPRRLVRPATVALAAATAAALVGLVAVVAGRDLVGLVASADAGFAARRGADGRVVNAYAVALENRARTPVSVTLALAPSRAGAEGWDVSVRPDTIALHAGEHRQVRVVATARGLPAGVEPALLVAEVRAGERVLERRSTKLSILVPEAP</sequence>
<dbReference type="RefSeq" id="WP_248358876.1">
    <property type="nucleotide sequence ID" value="NZ_AP025591.1"/>
</dbReference>
<dbReference type="Gene3D" id="2.60.40.10">
    <property type="entry name" value="Immunoglobulins"/>
    <property type="match status" value="1"/>
</dbReference>
<dbReference type="InterPro" id="IPR013783">
    <property type="entry name" value="Ig-like_fold"/>
</dbReference>
<keyword evidence="7" id="KW-0812">Transmembrane</keyword>
<dbReference type="PROSITE" id="PS00198">
    <property type="entry name" value="4FE4S_FER_1"/>
    <property type="match status" value="1"/>
</dbReference>
<proteinExistence type="predicted"/>
<evidence type="ECO:0000256" key="3">
    <source>
        <dbReference type="ARBA" id="ARBA00022723"/>
    </source>
</evidence>
<evidence type="ECO:0000256" key="2">
    <source>
        <dbReference type="ARBA" id="ARBA00022485"/>
    </source>
</evidence>
<organism evidence="9 10">
    <name type="scientific">Anaeromyxobacter oryzae</name>
    <dbReference type="NCBI Taxonomy" id="2918170"/>
    <lineage>
        <taxon>Bacteria</taxon>
        <taxon>Pseudomonadati</taxon>
        <taxon>Myxococcota</taxon>
        <taxon>Myxococcia</taxon>
        <taxon>Myxococcales</taxon>
        <taxon>Cystobacterineae</taxon>
        <taxon>Anaeromyxobacteraceae</taxon>
        <taxon>Anaeromyxobacter</taxon>
    </lineage>
</organism>
<keyword evidence="7" id="KW-0472">Membrane</keyword>
<accession>A0ABM7WR16</accession>
<evidence type="ECO:0000256" key="1">
    <source>
        <dbReference type="ARBA" id="ARBA00022448"/>
    </source>
</evidence>
<dbReference type="PANTHER" id="PTHR30176">
    <property type="entry name" value="FERREDOXIN-TYPE PROTEIN NAPH"/>
    <property type="match status" value="1"/>
</dbReference>
<evidence type="ECO:0000256" key="5">
    <source>
        <dbReference type="ARBA" id="ARBA00023004"/>
    </source>
</evidence>
<feature type="transmembrane region" description="Helical" evidence="7">
    <location>
        <begin position="272"/>
        <end position="291"/>
    </location>
</feature>
<evidence type="ECO:0000313" key="10">
    <source>
        <dbReference type="Proteomes" id="UP001162891"/>
    </source>
</evidence>
<name>A0ABM7WR16_9BACT</name>
<dbReference type="Gene3D" id="3.30.70.20">
    <property type="match status" value="1"/>
</dbReference>
<feature type="transmembrane region" description="Helical" evidence="7">
    <location>
        <begin position="112"/>
        <end position="133"/>
    </location>
</feature>
<dbReference type="Pfam" id="PF13746">
    <property type="entry name" value="Fer4_18"/>
    <property type="match status" value="1"/>
</dbReference>